<protein>
    <submittedName>
        <fullName evidence="3">Uncharacterized protein</fullName>
    </submittedName>
</protein>
<gene>
    <name evidence="3" type="ORF">V6N12_006136</name>
</gene>
<accession>A0ABR2EX48</accession>
<feature type="transmembrane region" description="Helical" evidence="2">
    <location>
        <begin position="21"/>
        <end position="40"/>
    </location>
</feature>
<reference evidence="3 4" key="1">
    <citation type="journal article" date="2024" name="G3 (Bethesda)">
        <title>Genome assembly of Hibiscus sabdariffa L. provides insights into metabolisms of medicinal natural products.</title>
        <authorList>
            <person name="Kim T."/>
        </authorList>
    </citation>
    <scope>NUCLEOTIDE SEQUENCE [LARGE SCALE GENOMIC DNA]</scope>
    <source>
        <strain evidence="3">TK-2024</strain>
        <tissue evidence="3">Old leaves</tissue>
    </source>
</reference>
<keyword evidence="2" id="KW-0812">Transmembrane</keyword>
<name>A0ABR2EX48_9ROSI</name>
<evidence type="ECO:0000313" key="3">
    <source>
        <dbReference type="EMBL" id="KAK8567555.1"/>
    </source>
</evidence>
<organism evidence="3 4">
    <name type="scientific">Hibiscus sabdariffa</name>
    <name type="common">roselle</name>
    <dbReference type="NCBI Taxonomy" id="183260"/>
    <lineage>
        <taxon>Eukaryota</taxon>
        <taxon>Viridiplantae</taxon>
        <taxon>Streptophyta</taxon>
        <taxon>Embryophyta</taxon>
        <taxon>Tracheophyta</taxon>
        <taxon>Spermatophyta</taxon>
        <taxon>Magnoliopsida</taxon>
        <taxon>eudicotyledons</taxon>
        <taxon>Gunneridae</taxon>
        <taxon>Pentapetalae</taxon>
        <taxon>rosids</taxon>
        <taxon>malvids</taxon>
        <taxon>Malvales</taxon>
        <taxon>Malvaceae</taxon>
        <taxon>Malvoideae</taxon>
        <taxon>Hibiscus</taxon>
    </lineage>
</organism>
<evidence type="ECO:0000256" key="1">
    <source>
        <dbReference type="SAM" id="MobiDB-lite"/>
    </source>
</evidence>
<dbReference type="PANTHER" id="PTHR34545:SF7">
    <property type="entry name" value="CLAVATA3_ESR (CLE)-RELATED PROTEIN 16"/>
    <property type="match status" value="1"/>
</dbReference>
<keyword evidence="2" id="KW-1133">Transmembrane helix</keyword>
<keyword evidence="4" id="KW-1185">Reference proteome</keyword>
<proteinExistence type="predicted"/>
<comment type="caution">
    <text evidence="3">The sequence shown here is derived from an EMBL/GenBank/DDBJ whole genome shotgun (WGS) entry which is preliminary data.</text>
</comment>
<dbReference type="PANTHER" id="PTHR34545">
    <property type="entry name" value="CLAVATA3/ESR (CLE)-RELATED PROTEIN 22"/>
    <property type="match status" value="1"/>
</dbReference>
<keyword evidence="2" id="KW-0472">Membrane</keyword>
<dbReference type="EMBL" id="JBBPBM010000009">
    <property type="protein sequence ID" value="KAK8567555.1"/>
    <property type="molecule type" value="Genomic_DNA"/>
</dbReference>
<sequence>MRVFRGVKTRGCRYSNGGRAAVFFFWFIFIFSQLGLHFAVHAQQQPFTSPPRKARFNFDSSAYFHGPPSSQLAGNEDDKRIVHTGPNPLHNK</sequence>
<feature type="region of interest" description="Disordered" evidence="1">
    <location>
        <begin position="67"/>
        <end position="92"/>
    </location>
</feature>
<dbReference type="InterPro" id="IPR033249">
    <property type="entry name" value="CLE_plant"/>
</dbReference>
<dbReference type="Proteomes" id="UP001472677">
    <property type="component" value="Unassembled WGS sequence"/>
</dbReference>
<evidence type="ECO:0000256" key="2">
    <source>
        <dbReference type="SAM" id="Phobius"/>
    </source>
</evidence>
<evidence type="ECO:0000313" key="4">
    <source>
        <dbReference type="Proteomes" id="UP001472677"/>
    </source>
</evidence>